<dbReference type="InterPro" id="IPR011629">
    <property type="entry name" value="CobW-like_C"/>
</dbReference>
<dbReference type="Proteomes" id="UP000637239">
    <property type="component" value="Chromosome 8"/>
</dbReference>
<sequence>MDEDDDDDDDDDEENEIVIDPDEALQNKRNHPAFSSLLRSKGFFWLATRPFQSGEWSQAGAILTISCGGKWFAEEDKANWPEDEDVRKSIENDFDGRWGDRRQEIVMIGEGIDTDRVTEVFDQCLLNDEEMKQWEGIMEGDGSREDKEDAMMDIWEDGFEGWNEAEEEDEHMH</sequence>
<evidence type="ECO:0000259" key="2">
    <source>
        <dbReference type="SMART" id="SM00833"/>
    </source>
</evidence>
<dbReference type="EMBL" id="AP024423">
    <property type="protein sequence ID" value="BCR92284.1"/>
    <property type="molecule type" value="Genomic_DNA"/>
</dbReference>
<dbReference type="RefSeq" id="XP_043140797.1">
    <property type="nucleotide sequence ID" value="XM_043283527.1"/>
</dbReference>
<dbReference type="Pfam" id="PF07683">
    <property type="entry name" value="CobW_C"/>
    <property type="match status" value="1"/>
</dbReference>
<gene>
    <name evidence="3" type="ORF">ACHE_80184A</name>
</gene>
<accession>A0A7R7ZT39</accession>
<organism evidence="3 4">
    <name type="scientific">Aspergillus chevalieri</name>
    <name type="common">Eurotium chevalieri</name>
    <dbReference type="NCBI Taxonomy" id="182096"/>
    <lineage>
        <taxon>Eukaryota</taxon>
        <taxon>Fungi</taxon>
        <taxon>Dikarya</taxon>
        <taxon>Ascomycota</taxon>
        <taxon>Pezizomycotina</taxon>
        <taxon>Eurotiomycetes</taxon>
        <taxon>Eurotiomycetidae</taxon>
        <taxon>Eurotiales</taxon>
        <taxon>Aspergillaceae</taxon>
        <taxon>Aspergillus</taxon>
        <taxon>Aspergillus subgen. Aspergillus</taxon>
    </lineage>
</organism>
<proteinExistence type="predicted"/>
<dbReference type="InterPro" id="IPR051927">
    <property type="entry name" value="Zn_Chap_cDPG_Synth"/>
</dbReference>
<keyword evidence="4" id="KW-1185">Reference proteome</keyword>
<reference evidence="3" key="2">
    <citation type="submission" date="2021-02" db="EMBL/GenBank/DDBJ databases">
        <title>Aspergillus chevalieri M1 genome sequence.</title>
        <authorList>
            <person name="Kadooka C."/>
            <person name="Mori K."/>
            <person name="Futagami T."/>
        </authorList>
    </citation>
    <scope>NUCLEOTIDE SEQUENCE</scope>
    <source>
        <strain evidence="3">M1</strain>
    </source>
</reference>
<dbReference type="SUPFAM" id="SSF90002">
    <property type="entry name" value="Hypothetical protein YjiA, C-terminal domain"/>
    <property type="match status" value="1"/>
</dbReference>
<dbReference type="PANTHER" id="PTHR43603:SF1">
    <property type="entry name" value="ZINC-REGULATED GTPASE METALLOPROTEIN ACTIVATOR 1"/>
    <property type="match status" value="1"/>
</dbReference>
<name>A0A7R7ZT39_ASPCH</name>
<feature type="region of interest" description="Disordered" evidence="1">
    <location>
        <begin position="1"/>
        <end position="25"/>
    </location>
</feature>
<dbReference type="KEGG" id="ache:ACHE_80184A"/>
<evidence type="ECO:0000313" key="3">
    <source>
        <dbReference type="EMBL" id="BCR92284.1"/>
    </source>
</evidence>
<dbReference type="PANTHER" id="PTHR43603">
    <property type="entry name" value="COBW DOMAIN-CONTAINING PROTEIN DDB_G0274527"/>
    <property type="match status" value="1"/>
</dbReference>
<evidence type="ECO:0000313" key="4">
    <source>
        <dbReference type="Proteomes" id="UP000637239"/>
    </source>
</evidence>
<feature type="domain" description="CobW C-terminal" evidence="2">
    <location>
        <begin position="14"/>
        <end position="125"/>
    </location>
</feature>
<dbReference type="AlphaFoldDB" id="A0A7R7ZT39"/>
<protein>
    <recommendedName>
        <fullName evidence="2">CobW C-terminal domain-containing protein</fullName>
    </recommendedName>
</protein>
<dbReference type="SMART" id="SM00833">
    <property type="entry name" value="CobW_C"/>
    <property type="match status" value="1"/>
</dbReference>
<reference evidence="3" key="1">
    <citation type="submission" date="2021-01" db="EMBL/GenBank/DDBJ databases">
        <authorList>
            <consortium name="Aspergillus chevalieri M1 genome sequencing consortium"/>
            <person name="Kazuki M."/>
            <person name="Futagami T."/>
        </authorList>
    </citation>
    <scope>NUCLEOTIDE SEQUENCE</scope>
    <source>
        <strain evidence="3">M1</strain>
    </source>
</reference>
<feature type="compositionally biased region" description="Acidic residues" evidence="1">
    <location>
        <begin position="1"/>
        <end position="23"/>
    </location>
</feature>
<dbReference type="GeneID" id="66986633"/>
<evidence type="ECO:0000256" key="1">
    <source>
        <dbReference type="SAM" id="MobiDB-lite"/>
    </source>
</evidence>